<feature type="non-terminal residue" evidence="1">
    <location>
        <position position="1"/>
    </location>
</feature>
<dbReference type="AlphaFoldDB" id="A0A382WPF3"/>
<dbReference type="EMBL" id="UINC01161000">
    <property type="protein sequence ID" value="SVD59941.1"/>
    <property type="molecule type" value="Genomic_DNA"/>
</dbReference>
<evidence type="ECO:0000313" key="1">
    <source>
        <dbReference type="EMBL" id="SVD59941.1"/>
    </source>
</evidence>
<organism evidence="1">
    <name type="scientific">marine metagenome</name>
    <dbReference type="NCBI Taxonomy" id="408172"/>
    <lineage>
        <taxon>unclassified sequences</taxon>
        <taxon>metagenomes</taxon>
        <taxon>ecological metagenomes</taxon>
    </lineage>
</organism>
<dbReference type="NCBIfam" id="TIGR01409">
    <property type="entry name" value="TAT_signal_seq"/>
    <property type="match status" value="1"/>
</dbReference>
<dbReference type="InterPro" id="IPR019546">
    <property type="entry name" value="TAT_signal_bac_arc"/>
</dbReference>
<sequence length="85" mass="9145">VGHTVYDGGQSISRRDLITRASGLAVAAVVPGVIPRSEEQTWVGAAQASFPRKNDFTIPEGVTYLTVPTCTLCPTTFEMQYVITT</sequence>
<accession>A0A382WPF3</accession>
<feature type="non-terminal residue" evidence="1">
    <location>
        <position position="85"/>
    </location>
</feature>
<protein>
    <submittedName>
        <fullName evidence="1">Uncharacterized protein</fullName>
    </submittedName>
</protein>
<gene>
    <name evidence="1" type="ORF">METZ01_LOCUS412795</name>
</gene>
<reference evidence="1" key="1">
    <citation type="submission" date="2018-05" db="EMBL/GenBank/DDBJ databases">
        <authorList>
            <person name="Lanie J.A."/>
            <person name="Ng W.-L."/>
            <person name="Kazmierczak K.M."/>
            <person name="Andrzejewski T.M."/>
            <person name="Davidsen T.M."/>
            <person name="Wayne K.J."/>
            <person name="Tettelin H."/>
            <person name="Glass J.I."/>
            <person name="Rusch D."/>
            <person name="Podicherti R."/>
            <person name="Tsui H.-C.T."/>
            <person name="Winkler M.E."/>
        </authorList>
    </citation>
    <scope>NUCLEOTIDE SEQUENCE</scope>
</reference>
<proteinExistence type="predicted"/>
<name>A0A382WPF3_9ZZZZ</name>